<dbReference type="Pfam" id="PF13962">
    <property type="entry name" value="PGG"/>
    <property type="match status" value="1"/>
</dbReference>
<evidence type="ECO:0000256" key="9">
    <source>
        <dbReference type="SAM" id="Phobius"/>
    </source>
</evidence>
<feature type="repeat" description="ANK" evidence="7">
    <location>
        <begin position="86"/>
        <end position="118"/>
    </location>
</feature>
<dbReference type="Proteomes" id="UP000737018">
    <property type="component" value="Unassembled WGS sequence"/>
</dbReference>
<gene>
    <name evidence="11" type="ORF">CMV_023994</name>
</gene>
<dbReference type="PANTHER" id="PTHR24186">
    <property type="entry name" value="PROTEIN PHOSPHATASE 1 REGULATORY SUBUNIT"/>
    <property type="match status" value="1"/>
</dbReference>
<organism evidence="11 12">
    <name type="scientific">Castanea mollissima</name>
    <name type="common">Chinese chestnut</name>
    <dbReference type="NCBI Taxonomy" id="60419"/>
    <lineage>
        <taxon>Eukaryota</taxon>
        <taxon>Viridiplantae</taxon>
        <taxon>Streptophyta</taxon>
        <taxon>Embryophyta</taxon>
        <taxon>Tracheophyta</taxon>
        <taxon>Spermatophyta</taxon>
        <taxon>Magnoliopsida</taxon>
        <taxon>eudicotyledons</taxon>
        <taxon>Gunneridae</taxon>
        <taxon>Pentapetalae</taxon>
        <taxon>rosids</taxon>
        <taxon>fabids</taxon>
        <taxon>Fagales</taxon>
        <taxon>Fagaceae</taxon>
        <taxon>Castanea</taxon>
    </lineage>
</organism>
<evidence type="ECO:0000256" key="1">
    <source>
        <dbReference type="ARBA" id="ARBA00004141"/>
    </source>
</evidence>
<dbReference type="InterPro" id="IPR002110">
    <property type="entry name" value="Ankyrin_rpt"/>
</dbReference>
<name>A0A8J4QBB5_9ROSI</name>
<keyword evidence="4 9" id="KW-1133">Transmembrane helix</keyword>
<evidence type="ECO:0000313" key="11">
    <source>
        <dbReference type="EMBL" id="KAF3950220.1"/>
    </source>
</evidence>
<dbReference type="OrthoDB" id="1847170at2759"/>
<evidence type="ECO:0000259" key="10">
    <source>
        <dbReference type="Pfam" id="PF13962"/>
    </source>
</evidence>
<dbReference type="PROSITE" id="PS50088">
    <property type="entry name" value="ANK_REPEAT"/>
    <property type="match status" value="4"/>
</dbReference>
<feature type="transmembrane region" description="Helical" evidence="9">
    <location>
        <begin position="493"/>
        <end position="516"/>
    </location>
</feature>
<dbReference type="Gene3D" id="1.25.40.20">
    <property type="entry name" value="Ankyrin repeat-containing domain"/>
    <property type="match status" value="1"/>
</dbReference>
<feature type="repeat" description="ANK" evidence="7">
    <location>
        <begin position="304"/>
        <end position="326"/>
    </location>
</feature>
<feature type="compositionally biased region" description="Basic and acidic residues" evidence="8">
    <location>
        <begin position="695"/>
        <end position="704"/>
    </location>
</feature>
<comment type="caution">
    <text evidence="11">The sequence shown here is derived from an EMBL/GenBank/DDBJ whole genome shotgun (WGS) entry which is preliminary data.</text>
</comment>
<evidence type="ECO:0000256" key="5">
    <source>
        <dbReference type="ARBA" id="ARBA00023043"/>
    </source>
</evidence>
<keyword evidence="5 7" id="KW-0040">ANK repeat</keyword>
<keyword evidence="12" id="KW-1185">Reference proteome</keyword>
<dbReference type="SUPFAM" id="SSF48403">
    <property type="entry name" value="Ankyrin repeat"/>
    <property type="match status" value="2"/>
</dbReference>
<dbReference type="AlphaFoldDB" id="A0A8J4QBB5"/>
<feature type="transmembrane region" description="Helical" evidence="9">
    <location>
        <begin position="558"/>
        <end position="579"/>
    </location>
</feature>
<sequence>MASASPTPPPPLVKHPGLLFSSLKILVHAPQDISHVSLMLSTDQALGKATPKKNTVLHVAAEFNHSKFVQEVTHRCPSLLYQANSKGDTPLHVAATVGCSEIVDFLISHAKTLEEDVEGGQVESHKELLRMVNMDKDTALHCAIRNGHEQSVKLLIEADMELTNLTNSADESPLYLAASRGSINMAELILKASPTASSHVGPNGITALHGAVMRRKHLTEILLERKPNIIREQDKFGWTPLHYAAALGQTELVTQYLKHDRFVAYILDNDGESALHVAAFYGRTKTMEEIIEYCSDACDLTDNKGRTALHAAILGGEEKVVKYILETPVLKCLINEQDKDGNTPLHMSALYKQYRIIYMLAREKKVDIGATNKNNLTAYGILVMNGEKNWKAKKAVYLLENEKGVPALQLFINEGLSKLQQQPVGTRPSSSLNTRRMDNYEEKLDFGRKSRLETSLLIATLVATVTFAAAITMPGGYNSQGLATLSAKPAFKAFVIFDTIAFLFSVAAVTIGLSASISYRLQIRYTPVAAACTVIAMLGMVLAFVSAMHVVLEKIVGLPISASVTVGGLALSYIAVAFVDPDLVHGHKEIHVYMEHPVDEPVEVEVEDIEPLEVLQPSAEIGVEPLEADVGYDQALQVLDPEVVEVDDLVDYNDHGSYYEDEVDFDGVQMDVGVMNSDYESEELHSLDESSLDSAHGEDDSDGDHLAAARWKTLLREQNF</sequence>
<dbReference type="PANTHER" id="PTHR24186:SF50">
    <property type="entry name" value="ANKYRIN REPEAT-CONTAINING PROTEIN ITN1-LIKE ISOFORM X1"/>
    <property type="match status" value="1"/>
</dbReference>
<keyword evidence="3" id="KW-0677">Repeat</keyword>
<dbReference type="Pfam" id="PF00023">
    <property type="entry name" value="Ank"/>
    <property type="match status" value="1"/>
</dbReference>
<accession>A0A8J4QBB5</accession>
<evidence type="ECO:0000256" key="6">
    <source>
        <dbReference type="ARBA" id="ARBA00023136"/>
    </source>
</evidence>
<feature type="transmembrane region" description="Helical" evidence="9">
    <location>
        <begin position="456"/>
        <end position="473"/>
    </location>
</feature>
<keyword evidence="6 9" id="KW-0472">Membrane</keyword>
<reference evidence="11" key="1">
    <citation type="submission" date="2020-03" db="EMBL/GenBank/DDBJ databases">
        <title>Castanea mollissima Vanexum genome sequencing.</title>
        <authorList>
            <person name="Staton M."/>
        </authorList>
    </citation>
    <scope>NUCLEOTIDE SEQUENCE</scope>
    <source>
        <tissue evidence="11">Leaf</tissue>
    </source>
</reference>
<keyword evidence="2 9" id="KW-0812">Transmembrane</keyword>
<feature type="domain" description="PGG" evidence="10">
    <location>
        <begin position="450"/>
        <end position="550"/>
    </location>
</feature>
<dbReference type="EMBL" id="JRKL02005603">
    <property type="protein sequence ID" value="KAF3950220.1"/>
    <property type="molecule type" value="Genomic_DNA"/>
</dbReference>
<feature type="region of interest" description="Disordered" evidence="8">
    <location>
        <begin position="679"/>
        <end position="704"/>
    </location>
</feature>
<evidence type="ECO:0000256" key="7">
    <source>
        <dbReference type="PROSITE-ProRule" id="PRU00023"/>
    </source>
</evidence>
<evidence type="ECO:0000313" key="12">
    <source>
        <dbReference type="Proteomes" id="UP000737018"/>
    </source>
</evidence>
<dbReference type="GO" id="GO:0005886">
    <property type="term" value="C:plasma membrane"/>
    <property type="evidence" value="ECO:0007669"/>
    <property type="project" value="TreeGrafter"/>
</dbReference>
<dbReference type="PROSITE" id="PS50297">
    <property type="entry name" value="ANK_REP_REGION"/>
    <property type="match status" value="4"/>
</dbReference>
<feature type="repeat" description="ANK" evidence="7">
    <location>
        <begin position="236"/>
        <end position="257"/>
    </location>
</feature>
<evidence type="ECO:0000256" key="3">
    <source>
        <dbReference type="ARBA" id="ARBA00022737"/>
    </source>
</evidence>
<dbReference type="InterPro" id="IPR026961">
    <property type="entry name" value="PGG_dom"/>
</dbReference>
<feature type="transmembrane region" description="Helical" evidence="9">
    <location>
        <begin position="528"/>
        <end position="552"/>
    </location>
</feature>
<dbReference type="Pfam" id="PF12796">
    <property type="entry name" value="Ank_2"/>
    <property type="match status" value="3"/>
</dbReference>
<protein>
    <recommendedName>
        <fullName evidence="10">PGG domain-containing protein</fullName>
    </recommendedName>
</protein>
<feature type="repeat" description="ANK" evidence="7">
    <location>
        <begin position="135"/>
        <end position="167"/>
    </location>
</feature>
<comment type="subcellular location">
    <subcellularLocation>
        <location evidence="1">Membrane</location>
        <topology evidence="1">Multi-pass membrane protein</topology>
    </subcellularLocation>
</comment>
<dbReference type="InterPro" id="IPR036770">
    <property type="entry name" value="Ankyrin_rpt-contain_sf"/>
</dbReference>
<evidence type="ECO:0000256" key="4">
    <source>
        <dbReference type="ARBA" id="ARBA00022989"/>
    </source>
</evidence>
<proteinExistence type="predicted"/>
<dbReference type="SMART" id="SM00248">
    <property type="entry name" value="ANK"/>
    <property type="match status" value="9"/>
</dbReference>
<evidence type="ECO:0000256" key="8">
    <source>
        <dbReference type="SAM" id="MobiDB-lite"/>
    </source>
</evidence>
<evidence type="ECO:0000256" key="2">
    <source>
        <dbReference type="ARBA" id="ARBA00022692"/>
    </source>
</evidence>